<dbReference type="InterPro" id="IPR016181">
    <property type="entry name" value="Acyl_CoA_acyltransferase"/>
</dbReference>
<organism evidence="2 3">
    <name type="scientific">Xylaria grammica</name>
    <dbReference type="NCBI Taxonomy" id="363999"/>
    <lineage>
        <taxon>Eukaryota</taxon>
        <taxon>Fungi</taxon>
        <taxon>Dikarya</taxon>
        <taxon>Ascomycota</taxon>
        <taxon>Pezizomycotina</taxon>
        <taxon>Sordariomycetes</taxon>
        <taxon>Xylariomycetidae</taxon>
        <taxon>Xylariales</taxon>
        <taxon>Xylariaceae</taxon>
        <taxon>Xylaria</taxon>
    </lineage>
</organism>
<reference evidence="2 3" key="1">
    <citation type="submission" date="2018-12" db="EMBL/GenBank/DDBJ databases">
        <title>Draft genome sequence of Xylaria grammica IHI A82.</title>
        <authorList>
            <person name="Buettner E."/>
            <person name="Kellner H."/>
        </authorList>
    </citation>
    <scope>NUCLEOTIDE SEQUENCE [LARGE SCALE GENOMIC DNA]</scope>
    <source>
        <strain evidence="2 3">IHI A82</strain>
    </source>
</reference>
<protein>
    <recommendedName>
        <fullName evidence="1">N-acetyltransferase domain-containing protein</fullName>
    </recommendedName>
</protein>
<dbReference type="CDD" id="cd04301">
    <property type="entry name" value="NAT_SF"/>
    <property type="match status" value="1"/>
</dbReference>
<dbReference type="PANTHER" id="PTHR42791">
    <property type="entry name" value="GNAT FAMILY ACETYLTRANSFERASE"/>
    <property type="match status" value="1"/>
</dbReference>
<dbReference type="Proteomes" id="UP000286045">
    <property type="component" value="Unassembled WGS sequence"/>
</dbReference>
<evidence type="ECO:0000313" key="3">
    <source>
        <dbReference type="Proteomes" id="UP000286045"/>
    </source>
</evidence>
<feature type="domain" description="N-acetyltransferase" evidence="1">
    <location>
        <begin position="82"/>
        <end position="231"/>
    </location>
</feature>
<dbReference type="SUPFAM" id="SSF55729">
    <property type="entry name" value="Acyl-CoA N-acyltransferases (Nat)"/>
    <property type="match status" value="1"/>
</dbReference>
<dbReference type="Pfam" id="PF13508">
    <property type="entry name" value="Acetyltransf_7"/>
    <property type="match status" value="1"/>
</dbReference>
<evidence type="ECO:0000313" key="2">
    <source>
        <dbReference type="EMBL" id="RWA12728.1"/>
    </source>
</evidence>
<sequence>MTAWKIERCTVEDAAALARNNMSAFWEDPTWILLWPEGTTREFLIEQCAKRQARNMLRNREQMRHLKAMDPETGKIVGYARWELPPGRTVAHDGEAQWDEARVPDVSDGEKRGFEELALSAQWNARSGVSGMDDKNYAVMNPILAEKPYIKLDYLAVHPENKGKGIGTALVAHGIRQSERMGFPIFAMAYKAGLGIYTRLGFKEVNRVIQDNSQWGGVGEYGAYFMIYDPIKVL</sequence>
<dbReference type="PANTHER" id="PTHR42791:SF2">
    <property type="entry name" value="N-ACETYLTRANSFERASE DOMAIN-CONTAINING PROTEIN"/>
    <property type="match status" value="1"/>
</dbReference>
<dbReference type="AlphaFoldDB" id="A0A439DED6"/>
<dbReference type="EMBL" id="RYZI01000043">
    <property type="protein sequence ID" value="RWA12728.1"/>
    <property type="molecule type" value="Genomic_DNA"/>
</dbReference>
<proteinExistence type="predicted"/>
<name>A0A439DED6_9PEZI</name>
<dbReference type="InterPro" id="IPR000182">
    <property type="entry name" value="GNAT_dom"/>
</dbReference>
<accession>A0A439DED6</accession>
<comment type="caution">
    <text evidence="2">The sequence shown here is derived from an EMBL/GenBank/DDBJ whole genome shotgun (WGS) entry which is preliminary data.</text>
</comment>
<dbReference type="Gene3D" id="3.40.630.30">
    <property type="match status" value="1"/>
</dbReference>
<dbReference type="InterPro" id="IPR052523">
    <property type="entry name" value="Trichothecene_AcTrans"/>
</dbReference>
<dbReference type="PROSITE" id="PS51186">
    <property type="entry name" value="GNAT"/>
    <property type="match status" value="1"/>
</dbReference>
<gene>
    <name evidence="2" type="ORF">EKO27_g2373</name>
</gene>
<evidence type="ECO:0000259" key="1">
    <source>
        <dbReference type="PROSITE" id="PS51186"/>
    </source>
</evidence>
<dbReference type="GO" id="GO:0016747">
    <property type="term" value="F:acyltransferase activity, transferring groups other than amino-acyl groups"/>
    <property type="evidence" value="ECO:0007669"/>
    <property type="project" value="InterPro"/>
</dbReference>
<keyword evidence="3" id="KW-1185">Reference proteome</keyword>